<keyword evidence="4" id="KW-1185">Reference proteome</keyword>
<feature type="chain" id="PRO_5040392873" description="Ig-like domain-containing protein" evidence="1">
    <location>
        <begin position="18"/>
        <end position="271"/>
    </location>
</feature>
<dbReference type="InterPro" id="IPR003599">
    <property type="entry name" value="Ig_sub"/>
</dbReference>
<evidence type="ECO:0000259" key="2">
    <source>
        <dbReference type="PROSITE" id="PS50835"/>
    </source>
</evidence>
<dbReference type="Pfam" id="PF13895">
    <property type="entry name" value="Ig_2"/>
    <property type="match status" value="2"/>
</dbReference>
<dbReference type="InterPro" id="IPR007110">
    <property type="entry name" value="Ig-like_dom"/>
</dbReference>
<dbReference type="SMART" id="SM00409">
    <property type="entry name" value="IG"/>
    <property type="match status" value="2"/>
</dbReference>
<dbReference type="PANTHER" id="PTHR46013">
    <property type="entry name" value="VASCULAR CELL ADHESION MOLECULE 1"/>
    <property type="match status" value="1"/>
</dbReference>
<accession>A0A9Q1E5Z9</accession>
<protein>
    <recommendedName>
        <fullName evidence="2">Ig-like domain-containing protein</fullName>
    </recommendedName>
</protein>
<organism evidence="3 4">
    <name type="scientific">Synaphobranchus kaupii</name>
    <name type="common">Kaup's arrowtooth eel</name>
    <dbReference type="NCBI Taxonomy" id="118154"/>
    <lineage>
        <taxon>Eukaryota</taxon>
        <taxon>Metazoa</taxon>
        <taxon>Chordata</taxon>
        <taxon>Craniata</taxon>
        <taxon>Vertebrata</taxon>
        <taxon>Euteleostomi</taxon>
        <taxon>Actinopterygii</taxon>
        <taxon>Neopterygii</taxon>
        <taxon>Teleostei</taxon>
        <taxon>Anguilliformes</taxon>
        <taxon>Synaphobranchidae</taxon>
        <taxon>Synaphobranchus</taxon>
    </lineage>
</organism>
<dbReference type="AlphaFoldDB" id="A0A9Q1E5Z9"/>
<sequence length="271" mass="30330">MLFRTLLVILSVSGVLGQGEWSVTYSPERMCALKGSSVDMRCTYSYPSSHTVQKTFWFINSWYGSQEPEDLSQDAEYSRRVEYLGDQNKDCTLRIKQLRENLQAKVNHGTVTEGQRVTLTCSTTCTLTGSPAFTWYRNGSPLSFTNQKHLFTASIEDAGKYSCAVKGYEDLPSPAVALHVRYRPKNTSVSVSSSGAIEEGSSVTLTCSSDANPPVQRYTWFKNNRAVFSERGSGWSYAIKQIKYWGAGEYFCEATNEIGTDRSPHIHLKVL</sequence>
<dbReference type="Proteomes" id="UP001152622">
    <property type="component" value="Chromosome 24"/>
</dbReference>
<feature type="signal peptide" evidence="1">
    <location>
        <begin position="1"/>
        <end position="17"/>
    </location>
</feature>
<evidence type="ECO:0000313" key="4">
    <source>
        <dbReference type="Proteomes" id="UP001152622"/>
    </source>
</evidence>
<evidence type="ECO:0000256" key="1">
    <source>
        <dbReference type="SAM" id="SignalP"/>
    </source>
</evidence>
<feature type="domain" description="Ig-like" evidence="2">
    <location>
        <begin position="184"/>
        <end position="267"/>
    </location>
</feature>
<keyword evidence="1" id="KW-0732">Signal</keyword>
<name>A0A9Q1E5Z9_SYNKA</name>
<reference evidence="3" key="1">
    <citation type="journal article" date="2023" name="Science">
        <title>Genome structures resolve the early diversification of teleost fishes.</title>
        <authorList>
            <person name="Parey E."/>
            <person name="Louis A."/>
            <person name="Montfort J."/>
            <person name="Bouchez O."/>
            <person name="Roques C."/>
            <person name="Iampietro C."/>
            <person name="Lluch J."/>
            <person name="Castinel A."/>
            <person name="Donnadieu C."/>
            <person name="Desvignes T."/>
            <person name="Floi Bucao C."/>
            <person name="Jouanno E."/>
            <person name="Wen M."/>
            <person name="Mejri S."/>
            <person name="Dirks R."/>
            <person name="Jansen H."/>
            <person name="Henkel C."/>
            <person name="Chen W.J."/>
            <person name="Zahm M."/>
            <person name="Cabau C."/>
            <person name="Klopp C."/>
            <person name="Thompson A.W."/>
            <person name="Robinson-Rechavi M."/>
            <person name="Braasch I."/>
            <person name="Lecointre G."/>
            <person name="Bobe J."/>
            <person name="Postlethwait J.H."/>
            <person name="Berthelot C."/>
            <person name="Roest Crollius H."/>
            <person name="Guiguen Y."/>
        </authorList>
    </citation>
    <scope>NUCLEOTIDE SEQUENCE</scope>
    <source>
        <strain evidence="3">WJC10195</strain>
    </source>
</reference>
<dbReference type="InterPro" id="IPR013783">
    <property type="entry name" value="Ig-like_fold"/>
</dbReference>
<gene>
    <name evidence="3" type="ORF">SKAU_G00417940</name>
</gene>
<dbReference type="SMART" id="SM00408">
    <property type="entry name" value="IGc2"/>
    <property type="match status" value="2"/>
</dbReference>
<dbReference type="InterPro" id="IPR036179">
    <property type="entry name" value="Ig-like_dom_sf"/>
</dbReference>
<dbReference type="PROSITE" id="PS50835">
    <property type="entry name" value="IG_LIKE"/>
    <property type="match status" value="2"/>
</dbReference>
<dbReference type="SUPFAM" id="SSF48726">
    <property type="entry name" value="Immunoglobulin"/>
    <property type="match status" value="3"/>
</dbReference>
<dbReference type="OrthoDB" id="10012075at2759"/>
<dbReference type="InterPro" id="IPR003598">
    <property type="entry name" value="Ig_sub2"/>
</dbReference>
<dbReference type="Gene3D" id="2.60.40.10">
    <property type="entry name" value="Immunoglobulins"/>
    <property type="match status" value="3"/>
</dbReference>
<proteinExistence type="predicted"/>
<feature type="domain" description="Ig-like" evidence="2">
    <location>
        <begin position="100"/>
        <end position="179"/>
    </location>
</feature>
<dbReference type="PANTHER" id="PTHR46013:SF4">
    <property type="entry name" value="B-CELL RECEPTOR CD22-RELATED"/>
    <property type="match status" value="1"/>
</dbReference>
<dbReference type="EMBL" id="JAINUF010000024">
    <property type="protein sequence ID" value="KAJ8332898.1"/>
    <property type="molecule type" value="Genomic_DNA"/>
</dbReference>
<evidence type="ECO:0000313" key="3">
    <source>
        <dbReference type="EMBL" id="KAJ8332898.1"/>
    </source>
</evidence>
<comment type="caution">
    <text evidence="3">The sequence shown here is derived from an EMBL/GenBank/DDBJ whole genome shotgun (WGS) entry which is preliminary data.</text>
</comment>